<reference evidence="1 2" key="1">
    <citation type="journal article" date="2021" name="Nat. Commun.">
        <title>Genetic determinants of endophytism in the Arabidopsis root mycobiome.</title>
        <authorList>
            <person name="Mesny F."/>
            <person name="Miyauchi S."/>
            <person name="Thiergart T."/>
            <person name="Pickel B."/>
            <person name="Atanasova L."/>
            <person name="Karlsson M."/>
            <person name="Huettel B."/>
            <person name="Barry K.W."/>
            <person name="Haridas S."/>
            <person name="Chen C."/>
            <person name="Bauer D."/>
            <person name="Andreopoulos W."/>
            <person name="Pangilinan J."/>
            <person name="LaButti K."/>
            <person name="Riley R."/>
            <person name="Lipzen A."/>
            <person name="Clum A."/>
            <person name="Drula E."/>
            <person name="Henrissat B."/>
            <person name="Kohler A."/>
            <person name="Grigoriev I.V."/>
            <person name="Martin F.M."/>
            <person name="Hacquard S."/>
        </authorList>
    </citation>
    <scope>NUCLEOTIDE SEQUENCE [LARGE SCALE GENOMIC DNA]</scope>
    <source>
        <strain evidence="1 2">MPI-SDFR-AT-0079</strain>
    </source>
</reference>
<evidence type="ECO:0000313" key="2">
    <source>
        <dbReference type="Proteomes" id="UP000724584"/>
    </source>
</evidence>
<organism evidence="1 2">
    <name type="scientific">Chaetomium tenue</name>
    <dbReference type="NCBI Taxonomy" id="1854479"/>
    <lineage>
        <taxon>Eukaryota</taxon>
        <taxon>Fungi</taxon>
        <taxon>Dikarya</taxon>
        <taxon>Ascomycota</taxon>
        <taxon>Pezizomycotina</taxon>
        <taxon>Sordariomycetes</taxon>
        <taxon>Sordariomycetidae</taxon>
        <taxon>Sordariales</taxon>
        <taxon>Chaetomiaceae</taxon>
        <taxon>Chaetomium</taxon>
    </lineage>
</organism>
<accession>A0ACB7PTR5</accession>
<name>A0ACB7PTR5_9PEZI</name>
<proteinExistence type="predicted"/>
<protein>
    <submittedName>
        <fullName evidence="1">Uncharacterized protein</fullName>
    </submittedName>
</protein>
<comment type="caution">
    <text evidence="1">The sequence shown here is derived from an EMBL/GenBank/DDBJ whole genome shotgun (WGS) entry which is preliminary data.</text>
</comment>
<dbReference type="Proteomes" id="UP000724584">
    <property type="component" value="Unassembled WGS sequence"/>
</dbReference>
<evidence type="ECO:0000313" key="1">
    <source>
        <dbReference type="EMBL" id="KAH6651311.1"/>
    </source>
</evidence>
<gene>
    <name evidence="1" type="ORF">F5144DRAFT_559088</name>
</gene>
<sequence>MAVLARGCTRSLEPRGQLENSGADASCVPFGPHPPGSYIFLRSRTLEVVPAQDYSKLAFNKNDKVAFVPYHEHDKIAVPPQSYDDTAHYHQADSAHWGLQPTPTQDGYTWDGDAPDPWATGEGVGTEKKKRIIGLKRWVFFTVLGIAALLVAIGVGVGVGVGVSTRSTNNAEADAAASTTSMQISETATSSVQGSTASSASQASASRSSTSSAPQSTPSRQVGGIGGRCSENWGSDCICLDQTVCANTWNGTVQTGRKPDWPCPNDPVAVKACYVQPCKNAAQLSSRCLWREDCAELDPGDGNVTVCPGGKDFICCAKLLTG</sequence>
<keyword evidence="2" id="KW-1185">Reference proteome</keyword>
<dbReference type="EMBL" id="JAGIZQ010000001">
    <property type="protein sequence ID" value="KAH6651311.1"/>
    <property type="molecule type" value="Genomic_DNA"/>
</dbReference>